<feature type="transmembrane region" description="Helical" evidence="1">
    <location>
        <begin position="351"/>
        <end position="371"/>
    </location>
</feature>
<dbReference type="AlphaFoldDB" id="A0A507SMT2"/>
<feature type="transmembrane region" description="Helical" evidence="1">
    <location>
        <begin position="97"/>
        <end position="120"/>
    </location>
</feature>
<dbReference type="InterPro" id="IPR036259">
    <property type="entry name" value="MFS_trans_sf"/>
</dbReference>
<keyword evidence="3" id="KW-1185">Reference proteome</keyword>
<evidence type="ECO:0008006" key="4">
    <source>
        <dbReference type="Google" id="ProtNLM"/>
    </source>
</evidence>
<dbReference type="Proteomes" id="UP000320801">
    <property type="component" value="Unassembled WGS sequence"/>
</dbReference>
<feature type="transmembrane region" description="Helical" evidence="1">
    <location>
        <begin position="7"/>
        <end position="30"/>
    </location>
</feature>
<keyword evidence="1" id="KW-0472">Membrane</keyword>
<dbReference type="RefSeq" id="WP_141484140.1">
    <property type="nucleotide sequence ID" value="NZ_SMDN01000014.1"/>
</dbReference>
<feature type="transmembrane region" description="Helical" evidence="1">
    <location>
        <begin position="284"/>
        <end position="307"/>
    </location>
</feature>
<evidence type="ECO:0000256" key="1">
    <source>
        <dbReference type="SAM" id="Phobius"/>
    </source>
</evidence>
<accession>A0A507SMT2</accession>
<dbReference type="SUPFAM" id="SSF103473">
    <property type="entry name" value="MFS general substrate transporter"/>
    <property type="match status" value="1"/>
</dbReference>
<organism evidence="2 3">
    <name type="scientific">Mycoplasmopsis mucosicanis</name>
    <dbReference type="NCBI Taxonomy" id="458208"/>
    <lineage>
        <taxon>Bacteria</taxon>
        <taxon>Bacillati</taxon>
        <taxon>Mycoplasmatota</taxon>
        <taxon>Mycoplasmoidales</taxon>
        <taxon>Metamycoplasmataceae</taxon>
        <taxon>Mycoplasmopsis</taxon>
    </lineage>
</organism>
<gene>
    <name evidence="2" type="ORF">E1I18_03105</name>
</gene>
<dbReference type="EMBL" id="SMDN01000014">
    <property type="protein sequence ID" value="TQC51334.1"/>
    <property type="molecule type" value="Genomic_DNA"/>
</dbReference>
<feature type="transmembrane region" description="Helical" evidence="1">
    <location>
        <begin position="141"/>
        <end position="161"/>
    </location>
</feature>
<feature type="transmembrane region" description="Helical" evidence="1">
    <location>
        <begin position="167"/>
        <end position="186"/>
    </location>
</feature>
<sequence length="409" mass="47067">MENKSKYSIALIFSMIGSEAFKLGSAIYIYKFTTSFWLVTILYLLIQVPVFISYLLNKKVTSKLKLKNILIATDIISVFVLAIVLSSSFFFVKYNRLFIFSVFLLIINVVLNIIHSFRFVALKASLYYLAQSKKDIKTYNVLTIIATALAFFVAALLSYILFTKLPFWSLIVMNMLTYFVSGLLYLSLKFKTQALQTTSNISSNADARIVKSSKLSTWKWVYTFACSFIVGFFLFPRTSGMSQFFKEISLDTEKWSFVLNIIFSAFGLIGSLISLVIRNKEIKLYWILLPMNIVAIATIPILFANITSSTKNIVYLVMIGLQQLFFSLFLAIFYTNTYLLFKEEKFKKNTIYTLIFRVISSSLIIILFTLITHKSNYFVTFSIFTSLILLTSIIIIISEQFIFKHNIHK</sequence>
<protein>
    <recommendedName>
        <fullName evidence="4">MFS transporter</fullName>
    </recommendedName>
</protein>
<dbReference type="OrthoDB" id="9804312at2"/>
<feature type="transmembrane region" description="Helical" evidence="1">
    <location>
        <begin position="217"/>
        <end position="235"/>
    </location>
</feature>
<comment type="caution">
    <text evidence="2">The sequence shown here is derived from an EMBL/GenBank/DDBJ whole genome shotgun (WGS) entry which is preliminary data.</text>
</comment>
<proteinExistence type="predicted"/>
<evidence type="ECO:0000313" key="3">
    <source>
        <dbReference type="Proteomes" id="UP000320801"/>
    </source>
</evidence>
<keyword evidence="1" id="KW-0812">Transmembrane</keyword>
<feature type="transmembrane region" description="Helical" evidence="1">
    <location>
        <begin position="69"/>
        <end position="91"/>
    </location>
</feature>
<name>A0A507SMT2_9BACT</name>
<feature type="transmembrane region" description="Helical" evidence="1">
    <location>
        <begin position="313"/>
        <end position="339"/>
    </location>
</feature>
<feature type="transmembrane region" description="Helical" evidence="1">
    <location>
        <begin position="255"/>
        <end position="277"/>
    </location>
</feature>
<evidence type="ECO:0000313" key="2">
    <source>
        <dbReference type="EMBL" id="TQC51334.1"/>
    </source>
</evidence>
<keyword evidence="1" id="KW-1133">Transmembrane helix</keyword>
<reference evidence="2 3" key="1">
    <citation type="submission" date="2019-03" db="EMBL/GenBank/DDBJ databases">
        <title>Characterization of a novel Mycoplasma cynos real-time PCR assay.</title>
        <authorList>
            <person name="Tallmadge R.L."/>
            <person name="Mitchell P.K."/>
            <person name="Goodman L."/>
        </authorList>
    </citation>
    <scope>NUCLEOTIDE SEQUENCE [LARGE SCALE GENOMIC DNA]</scope>
    <source>
        <strain evidence="2 3">1642</strain>
    </source>
</reference>
<feature type="transmembrane region" description="Helical" evidence="1">
    <location>
        <begin position="36"/>
        <end position="57"/>
    </location>
</feature>
<feature type="transmembrane region" description="Helical" evidence="1">
    <location>
        <begin position="377"/>
        <end position="397"/>
    </location>
</feature>